<organism evidence="2 3">
    <name type="scientific">Luteolibacter algae</name>
    <dbReference type="NCBI Taxonomy" id="454151"/>
    <lineage>
        <taxon>Bacteria</taxon>
        <taxon>Pseudomonadati</taxon>
        <taxon>Verrucomicrobiota</taxon>
        <taxon>Verrucomicrobiia</taxon>
        <taxon>Verrucomicrobiales</taxon>
        <taxon>Verrucomicrobiaceae</taxon>
        <taxon>Luteolibacter</taxon>
    </lineage>
</organism>
<protein>
    <recommendedName>
        <fullName evidence="1">Helicase C-terminal domain-containing protein</fullName>
    </recommendedName>
</protein>
<comment type="caution">
    <text evidence="2">The sequence shown here is derived from an EMBL/GenBank/DDBJ whole genome shotgun (WGS) entry which is preliminary data.</text>
</comment>
<dbReference type="PROSITE" id="PS51194">
    <property type="entry name" value="HELICASE_CTER"/>
    <property type="match status" value="1"/>
</dbReference>
<sequence>MEFIDKLDFNTVFLEQHPLYRKIKNEEEKGEVLVELISEIQQKTLVYAASYREVDKVVDLLNSELPYLKRDRTKEFSDWLIESYGSDWVLNQSVLHGVGIHNGRIHRSITQIQLRLFDLTDDGLDVIVSTSSLIEGVNTAAESVILWKNGKGGPGGGRREGGPPLDSFMFKNIIGRSGRMFKYFVGKIYLLEAPPTAQEQQLNIDLPDSILGGIDEVEHKESLSPEQVSKIIYYRKRMTELLGLEGYSYLFGKSGTLQVTDSDLVLEITEKMVSNPAEWNGLSYLNSSNPGKWDRILFLLIKLRPGGWDIGYRDFVKFVKVLSNSWNLSLPSLLQRTPEGVDVNKFFQLERNVTYKLATLLHDVNEIQKVVFKNGVDVGPFVHSLSHAFLPSSVYQLEEYGLPRMISRKIQLSGVFDFERDWGEVYEVFNALNRTGRDKILSIESLNRFEKEVVDYFFDGISHGD</sequence>
<evidence type="ECO:0000313" key="3">
    <source>
        <dbReference type="Proteomes" id="UP001597375"/>
    </source>
</evidence>
<feature type="domain" description="Helicase C-terminal" evidence="1">
    <location>
        <begin position="32"/>
        <end position="232"/>
    </location>
</feature>
<reference evidence="3" key="1">
    <citation type="journal article" date="2019" name="Int. J. Syst. Evol. Microbiol.">
        <title>The Global Catalogue of Microorganisms (GCM) 10K type strain sequencing project: providing services to taxonomists for standard genome sequencing and annotation.</title>
        <authorList>
            <consortium name="The Broad Institute Genomics Platform"/>
            <consortium name="The Broad Institute Genome Sequencing Center for Infectious Disease"/>
            <person name="Wu L."/>
            <person name="Ma J."/>
        </authorList>
    </citation>
    <scope>NUCLEOTIDE SEQUENCE [LARGE SCALE GENOMIC DNA]</scope>
    <source>
        <strain evidence="3">CGMCC 4.7106</strain>
    </source>
</reference>
<dbReference type="EMBL" id="JBHUIT010000005">
    <property type="protein sequence ID" value="MFD2256308.1"/>
    <property type="molecule type" value="Genomic_DNA"/>
</dbReference>
<proteinExistence type="predicted"/>
<evidence type="ECO:0000313" key="2">
    <source>
        <dbReference type="EMBL" id="MFD2256308.1"/>
    </source>
</evidence>
<gene>
    <name evidence="2" type="ORF">ACFSSA_06455</name>
</gene>
<dbReference type="InterPro" id="IPR027417">
    <property type="entry name" value="P-loop_NTPase"/>
</dbReference>
<accession>A0ABW5D7E6</accession>
<dbReference type="InterPro" id="IPR001650">
    <property type="entry name" value="Helicase_C-like"/>
</dbReference>
<evidence type="ECO:0000259" key="1">
    <source>
        <dbReference type="PROSITE" id="PS51194"/>
    </source>
</evidence>
<keyword evidence="3" id="KW-1185">Reference proteome</keyword>
<dbReference type="RefSeq" id="WP_386819428.1">
    <property type="nucleotide sequence ID" value="NZ_JBHUIT010000005.1"/>
</dbReference>
<dbReference type="Gene3D" id="3.40.50.300">
    <property type="entry name" value="P-loop containing nucleotide triphosphate hydrolases"/>
    <property type="match status" value="1"/>
</dbReference>
<dbReference type="Proteomes" id="UP001597375">
    <property type="component" value="Unassembled WGS sequence"/>
</dbReference>
<name>A0ABW5D7E6_9BACT</name>
<dbReference type="SUPFAM" id="SSF52540">
    <property type="entry name" value="P-loop containing nucleoside triphosphate hydrolases"/>
    <property type="match status" value="1"/>
</dbReference>